<keyword evidence="2 7" id="KW-0489">Methyltransferase</keyword>
<accession>A0ABR4IJ91</accession>
<dbReference type="InterPro" id="IPR002877">
    <property type="entry name" value="RNA_MeTrfase_FtsJ_dom"/>
</dbReference>
<organism evidence="10 11">
    <name type="scientific">Aspergillus cavernicola</name>
    <dbReference type="NCBI Taxonomy" id="176166"/>
    <lineage>
        <taxon>Eukaryota</taxon>
        <taxon>Fungi</taxon>
        <taxon>Dikarya</taxon>
        <taxon>Ascomycota</taxon>
        <taxon>Pezizomycotina</taxon>
        <taxon>Eurotiomycetes</taxon>
        <taxon>Eurotiomycetidae</taxon>
        <taxon>Eurotiales</taxon>
        <taxon>Aspergillaceae</taxon>
        <taxon>Aspergillus</taxon>
        <taxon>Aspergillus subgen. Nidulantes</taxon>
    </lineage>
</organism>
<feature type="binding site" evidence="7">
    <location>
        <position position="189"/>
    </location>
    <ligand>
        <name>S-adenosyl-L-methionine</name>
        <dbReference type="ChEBI" id="CHEBI:59789"/>
    </ligand>
</feature>
<feature type="binding site" evidence="7">
    <location>
        <position position="60"/>
    </location>
    <ligand>
        <name>S-adenosyl-L-methionine</name>
        <dbReference type="ChEBI" id="CHEBI:59789"/>
    </ligand>
</feature>
<feature type="binding site" evidence="7">
    <location>
        <position position="131"/>
    </location>
    <ligand>
        <name>S-adenosyl-L-methionine</name>
        <dbReference type="ChEBI" id="CHEBI:59789"/>
    </ligand>
</feature>
<dbReference type="InterPro" id="IPR050082">
    <property type="entry name" value="RNA_methyltr_RlmE"/>
</dbReference>
<feature type="domain" description="Ribosomal RNA methyltransferase FtsJ" evidence="9">
    <location>
        <begin position="21"/>
        <end position="272"/>
    </location>
</feature>
<dbReference type="Pfam" id="PF01728">
    <property type="entry name" value="FtsJ"/>
    <property type="match status" value="1"/>
</dbReference>
<evidence type="ECO:0000256" key="3">
    <source>
        <dbReference type="ARBA" id="ARBA00022679"/>
    </source>
</evidence>
<gene>
    <name evidence="10" type="ORF">BDW59DRAFT_143864</name>
</gene>
<keyword evidence="1 7" id="KW-0963">Cytoplasm</keyword>
<keyword evidence="11" id="KW-1185">Reference proteome</keyword>
<name>A0ABR4IJ91_9EURO</name>
<dbReference type="InterPro" id="IPR028590">
    <property type="entry name" value="RNA_methyltr_E_TRM7"/>
</dbReference>
<dbReference type="Proteomes" id="UP001610335">
    <property type="component" value="Unassembled WGS sequence"/>
</dbReference>
<feature type="binding site" evidence="7">
    <location>
        <position position="147"/>
    </location>
    <ligand>
        <name>S-adenosyl-L-methionine</name>
        <dbReference type="ChEBI" id="CHEBI:59789"/>
    </ligand>
</feature>
<reference evidence="10 11" key="1">
    <citation type="submission" date="2024-07" db="EMBL/GenBank/DDBJ databases">
        <title>Section-level genome sequencing and comparative genomics of Aspergillus sections Usti and Cavernicolus.</title>
        <authorList>
            <consortium name="Lawrence Berkeley National Laboratory"/>
            <person name="Nybo J.L."/>
            <person name="Vesth T.C."/>
            <person name="Theobald S."/>
            <person name="Frisvad J.C."/>
            <person name="Larsen T.O."/>
            <person name="Kjaerboelling I."/>
            <person name="Rothschild-Mancinelli K."/>
            <person name="Lyhne E.K."/>
            <person name="Kogle M.E."/>
            <person name="Barry K."/>
            <person name="Clum A."/>
            <person name="Na H."/>
            <person name="Ledsgaard L."/>
            <person name="Lin J."/>
            <person name="Lipzen A."/>
            <person name="Kuo A."/>
            <person name="Riley R."/>
            <person name="Mondo S."/>
            <person name="LaButti K."/>
            <person name="Haridas S."/>
            <person name="Pangalinan J."/>
            <person name="Salamov A.A."/>
            <person name="Simmons B.A."/>
            <person name="Magnuson J.K."/>
            <person name="Chen J."/>
            <person name="Drula E."/>
            <person name="Henrissat B."/>
            <person name="Wiebenga A."/>
            <person name="Lubbers R.J."/>
            <person name="Gomes A.C."/>
            <person name="Makela M.R."/>
            <person name="Stajich J."/>
            <person name="Grigoriev I.V."/>
            <person name="Mortensen U.H."/>
            <person name="De vries R.P."/>
            <person name="Baker S.E."/>
            <person name="Andersen M.R."/>
        </authorList>
    </citation>
    <scope>NUCLEOTIDE SEQUENCE [LARGE SCALE GENOMIC DNA]</scope>
    <source>
        <strain evidence="10 11">CBS 600.67</strain>
    </source>
</reference>
<dbReference type="SUPFAM" id="SSF53335">
    <property type="entry name" value="S-adenosyl-L-methionine-dependent methyltransferases"/>
    <property type="match status" value="1"/>
</dbReference>
<comment type="function">
    <text evidence="7">Methylates the 2'-O-ribose of nucleotides at positions 32 and 34 of the tRNA anticodon loop of substrate tRNAs.</text>
</comment>
<feature type="active site" description="Proton acceptor" evidence="7">
    <location>
        <position position="229"/>
    </location>
</feature>
<comment type="subcellular location">
    <subcellularLocation>
        <location evidence="7">Cytoplasm</location>
    </subcellularLocation>
</comment>
<evidence type="ECO:0000256" key="7">
    <source>
        <dbReference type="HAMAP-Rule" id="MF_03162"/>
    </source>
</evidence>
<evidence type="ECO:0000256" key="2">
    <source>
        <dbReference type="ARBA" id="ARBA00022603"/>
    </source>
</evidence>
<dbReference type="HAMAP" id="MF_03162">
    <property type="entry name" value="RNA_methyltr_E_TRM7"/>
    <property type="match status" value="1"/>
</dbReference>
<evidence type="ECO:0000256" key="6">
    <source>
        <dbReference type="ARBA" id="ARBA00048902"/>
    </source>
</evidence>
<protein>
    <recommendedName>
        <fullName evidence="7">Putative tRNA (cytidine(32)/guanosine(34)-2'-O)-methyltransferase</fullName>
        <ecNumber evidence="7">2.1.1.205</ecNumber>
    </recommendedName>
    <alternativeName>
        <fullName evidence="7">2'-O-ribose RNA methyltransferase TRM7 homolog</fullName>
    </alternativeName>
</protein>
<comment type="caution">
    <text evidence="10">The sequence shown here is derived from an EMBL/GenBank/DDBJ whole genome shotgun (WGS) entry which is preliminary data.</text>
</comment>
<dbReference type="PANTHER" id="PTHR10920">
    <property type="entry name" value="RIBOSOMAL RNA METHYLTRANSFERASE"/>
    <property type="match status" value="1"/>
</dbReference>
<dbReference type="InterPro" id="IPR015507">
    <property type="entry name" value="rRNA-MeTfrase_E"/>
</dbReference>
<dbReference type="PANTHER" id="PTHR10920:SF12">
    <property type="entry name" value="TRNA (CYTIDINE(32)_GUANOSINE(34)-2'-O)-METHYLTRANSFERASE-RELATED"/>
    <property type="match status" value="1"/>
</dbReference>
<keyword evidence="5 7" id="KW-0819">tRNA processing</keyword>
<keyword evidence="4 7" id="KW-0949">S-adenosyl-L-methionine</keyword>
<dbReference type="HAMAP" id="MF_01547">
    <property type="entry name" value="RNA_methyltr_E"/>
    <property type="match status" value="1"/>
</dbReference>
<evidence type="ECO:0000313" key="11">
    <source>
        <dbReference type="Proteomes" id="UP001610335"/>
    </source>
</evidence>
<feature type="compositionally biased region" description="Polar residues" evidence="8">
    <location>
        <begin position="327"/>
        <end position="337"/>
    </location>
</feature>
<evidence type="ECO:0000256" key="4">
    <source>
        <dbReference type="ARBA" id="ARBA00022691"/>
    </source>
</evidence>
<feature type="binding site" evidence="7">
    <location>
        <position position="58"/>
    </location>
    <ligand>
        <name>S-adenosyl-L-methionine</name>
        <dbReference type="ChEBI" id="CHEBI:59789"/>
    </ligand>
</feature>
<comment type="similarity">
    <text evidence="7">Belongs to the class I-like SAM-binding methyltransferase superfamily. RNA methyltransferase RlmE family. TRM7 subfamily.</text>
</comment>
<dbReference type="EMBL" id="JBFXLS010000023">
    <property type="protein sequence ID" value="KAL2827826.1"/>
    <property type="molecule type" value="Genomic_DNA"/>
</dbReference>
<sequence length="429" mass="47217">MGKSSKDKRDAYYRLAKEQNWRARSAFKLIQIDEQFDLFEHENPEKVTRVVDLCAAPGSWSQVLSRVLIKGESFGRRSWIEKKRKEQAALARLDENAPVDKNAQETEETLGDETDPAALKPRNNVKIVSIDLQPMAPLQGITTLQADITHPSTIPLLLRALDPEAYDSTTSSTPHAVPQPHPVDLVISDGAPDVTGLHDLDIYIQSQLLYAALNLALGVLRPGGKFVAKIFRDRDVDLLYSQLRTVFERVSVAKPRSSRASSLEAFIVCEGFIPPAIHDNSLGINSLKTPLFGGAVIPQSVSEDGNIAAEVPDDELCTATTVKTVSFESSQNDNQTRLLHKDSGDSTTPEPLFNNPRKFAAENRWIPSFIACGDLSAWDSDASYTLPPDHVSLDPVQPPMAPPYRRALELRKEKGGAYGRTKLGAMGRA</sequence>
<evidence type="ECO:0000313" key="10">
    <source>
        <dbReference type="EMBL" id="KAL2827826.1"/>
    </source>
</evidence>
<dbReference type="InterPro" id="IPR029063">
    <property type="entry name" value="SAM-dependent_MTases_sf"/>
</dbReference>
<comment type="catalytic activity">
    <reaction evidence="6 7">
        <text>cytidine(32)/guanosine(34) in tRNA + 2 S-adenosyl-L-methionine = 2'-O-methylcytidine(32)/2'-O-methylguanosine(34) in tRNA + 2 S-adenosyl-L-homocysteine + 2 H(+)</text>
        <dbReference type="Rhea" id="RHEA:42396"/>
        <dbReference type="Rhea" id="RHEA-COMP:10246"/>
        <dbReference type="Rhea" id="RHEA-COMP:10247"/>
        <dbReference type="ChEBI" id="CHEBI:15378"/>
        <dbReference type="ChEBI" id="CHEBI:57856"/>
        <dbReference type="ChEBI" id="CHEBI:59789"/>
        <dbReference type="ChEBI" id="CHEBI:74269"/>
        <dbReference type="ChEBI" id="CHEBI:74445"/>
        <dbReference type="ChEBI" id="CHEBI:74495"/>
        <dbReference type="ChEBI" id="CHEBI:82748"/>
        <dbReference type="EC" id="2.1.1.205"/>
    </reaction>
</comment>
<feature type="region of interest" description="Disordered" evidence="8">
    <location>
        <begin position="327"/>
        <end position="351"/>
    </location>
</feature>
<feature type="compositionally biased region" description="Acidic residues" evidence="8">
    <location>
        <begin position="105"/>
        <end position="115"/>
    </location>
</feature>
<proteinExistence type="inferred from homology"/>
<evidence type="ECO:0000256" key="8">
    <source>
        <dbReference type="SAM" id="MobiDB-lite"/>
    </source>
</evidence>
<dbReference type="Gene3D" id="3.40.50.150">
    <property type="entry name" value="Vaccinia Virus protein VP39"/>
    <property type="match status" value="1"/>
</dbReference>
<evidence type="ECO:0000256" key="5">
    <source>
        <dbReference type="ARBA" id="ARBA00022694"/>
    </source>
</evidence>
<evidence type="ECO:0000259" key="9">
    <source>
        <dbReference type="Pfam" id="PF01728"/>
    </source>
</evidence>
<feature type="region of interest" description="Disordered" evidence="8">
    <location>
        <begin position="93"/>
        <end position="118"/>
    </location>
</feature>
<dbReference type="EC" id="2.1.1.205" evidence="7"/>
<keyword evidence="3 7" id="KW-0808">Transferase</keyword>
<evidence type="ECO:0000256" key="1">
    <source>
        <dbReference type="ARBA" id="ARBA00022490"/>
    </source>
</evidence>